<proteinExistence type="predicted"/>
<keyword evidence="2" id="KW-1185">Reference proteome</keyword>
<sequence>MRTSPTCSSSWLELPRLATEWIFGTDWPCASRNVTALRELGLPADTARAVLSGNAAKTFPGLGV</sequence>
<dbReference type="RefSeq" id="WP_255919710.1">
    <property type="nucleotide sequence ID" value="NZ_JANFNG010000005.1"/>
</dbReference>
<organism evidence="1 2">
    <name type="scientific">Streptomyces humicola</name>
    <dbReference type="NCBI Taxonomy" id="2953240"/>
    <lineage>
        <taxon>Bacteria</taxon>
        <taxon>Bacillati</taxon>
        <taxon>Actinomycetota</taxon>
        <taxon>Actinomycetes</taxon>
        <taxon>Kitasatosporales</taxon>
        <taxon>Streptomycetaceae</taxon>
        <taxon>Streptomyces</taxon>
    </lineage>
</organism>
<dbReference type="InterPro" id="IPR032466">
    <property type="entry name" value="Metal_Hydrolase"/>
</dbReference>
<name>A0ABT1PW56_9ACTN</name>
<evidence type="ECO:0008006" key="3">
    <source>
        <dbReference type="Google" id="ProtNLM"/>
    </source>
</evidence>
<dbReference type="EMBL" id="JANFNG010000005">
    <property type="protein sequence ID" value="MCQ4080797.1"/>
    <property type="molecule type" value="Genomic_DNA"/>
</dbReference>
<comment type="caution">
    <text evidence="1">The sequence shown here is derived from an EMBL/GenBank/DDBJ whole genome shotgun (WGS) entry which is preliminary data.</text>
</comment>
<evidence type="ECO:0000313" key="1">
    <source>
        <dbReference type="EMBL" id="MCQ4080797.1"/>
    </source>
</evidence>
<protein>
    <recommendedName>
        <fullName evidence="3">Amidohydrolase-related domain-containing protein</fullName>
    </recommendedName>
</protein>
<dbReference type="Gene3D" id="3.20.20.140">
    <property type="entry name" value="Metal-dependent hydrolases"/>
    <property type="match status" value="1"/>
</dbReference>
<dbReference type="SUPFAM" id="SSF51556">
    <property type="entry name" value="Metallo-dependent hydrolases"/>
    <property type="match status" value="1"/>
</dbReference>
<accession>A0ABT1PW56</accession>
<reference evidence="1" key="1">
    <citation type="submission" date="2022-06" db="EMBL/GenBank/DDBJ databases">
        <title>Draft genome sequence of Streptomyces sp. RB6PN25 isolated from peat swamp forest in Thailand.</title>
        <authorList>
            <person name="Duangmal K."/>
            <person name="Klaysubun C."/>
        </authorList>
    </citation>
    <scope>NUCLEOTIDE SEQUENCE</scope>
    <source>
        <strain evidence="1">RB6PN25</strain>
    </source>
</reference>
<gene>
    <name evidence="1" type="ORF">NGB36_09335</name>
</gene>
<evidence type="ECO:0000313" key="2">
    <source>
        <dbReference type="Proteomes" id="UP001057702"/>
    </source>
</evidence>
<dbReference type="Proteomes" id="UP001057702">
    <property type="component" value="Unassembled WGS sequence"/>
</dbReference>